<reference evidence="1 2" key="1">
    <citation type="submission" date="2019-12" db="EMBL/GenBank/DDBJ databases">
        <authorList>
            <person name="Huq M.A."/>
        </authorList>
    </citation>
    <scope>NUCLEOTIDE SEQUENCE [LARGE SCALE GENOMIC DNA]</scope>
    <source>
        <strain evidence="1 2">MAH-34</strain>
    </source>
</reference>
<dbReference type="InterPro" id="IPR018540">
    <property type="entry name" value="Spo0E-like"/>
</dbReference>
<dbReference type="Pfam" id="PF09388">
    <property type="entry name" value="SpoOE-like"/>
    <property type="match status" value="1"/>
</dbReference>
<name>A0ABW9UJI3_9BACL</name>
<comment type="caution">
    <text evidence="1">The sequence shown here is derived from an EMBL/GenBank/DDBJ whole genome shotgun (WGS) entry which is preliminary data.</text>
</comment>
<dbReference type="EMBL" id="WSEM01000034">
    <property type="protein sequence ID" value="MVQ39496.1"/>
    <property type="molecule type" value="Genomic_DNA"/>
</dbReference>
<accession>A0ABW9UJI3</accession>
<gene>
    <name evidence="1" type="ORF">GON05_33385</name>
</gene>
<proteinExistence type="predicted"/>
<dbReference type="InterPro" id="IPR036638">
    <property type="entry name" value="HLH_DNA-bd_sf"/>
</dbReference>
<dbReference type="InterPro" id="IPR037208">
    <property type="entry name" value="Spo0E-like_sf"/>
</dbReference>
<evidence type="ECO:0000313" key="2">
    <source>
        <dbReference type="Proteomes" id="UP000467637"/>
    </source>
</evidence>
<organism evidence="1 2">
    <name type="scientific">Paenibacillus anseongense</name>
    <dbReference type="NCBI Taxonomy" id="2682845"/>
    <lineage>
        <taxon>Bacteria</taxon>
        <taxon>Bacillati</taxon>
        <taxon>Bacillota</taxon>
        <taxon>Bacilli</taxon>
        <taxon>Bacillales</taxon>
        <taxon>Paenibacillaceae</taxon>
        <taxon>Paenibacillus</taxon>
    </lineage>
</organism>
<dbReference type="Proteomes" id="UP000467637">
    <property type="component" value="Unassembled WGS sequence"/>
</dbReference>
<dbReference type="SUPFAM" id="SSF140500">
    <property type="entry name" value="BAS1536-like"/>
    <property type="match status" value="1"/>
</dbReference>
<dbReference type="Gene3D" id="4.10.280.10">
    <property type="entry name" value="Helix-loop-helix DNA-binding domain"/>
    <property type="match status" value="1"/>
</dbReference>
<keyword evidence="2" id="KW-1185">Reference proteome</keyword>
<protein>
    <submittedName>
        <fullName evidence="1">Spo0E family sporulation regulatory protein-aspartic acid phosphatase</fullName>
    </submittedName>
</protein>
<evidence type="ECO:0000313" key="1">
    <source>
        <dbReference type="EMBL" id="MVQ39496.1"/>
    </source>
</evidence>
<sequence>MELAIERKRYELNNAAETYGVLSDYILGLSKELDELLNKLDREKQSVK</sequence>